<evidence type="ECO:0008006" key="3">
    <source>
        <dbReference type="Google" id="ProtNLM"/>
    </source>
</evidence>
<proteinExistence type="predicted"/>
<protein>
    <recommendedName>
        <fullName evidence="3">FAR1 domain-containing protein</fullName>
    </recommendedName>
</protein>
<organism evidence="1 2">
    <name type="scientific">Cinchona calisaya</name>
    <dbReference type="NCBI Taxonomy" id="153742"/>
    <lineage>
        <taxon>Eukaryota</taxon>
        <taxon>Viridiplantae</taxon>
        <taxon>Streptophyta</taxon>
        <taxon>Embryophyta</taxon>
        <taxon>Tracheophyta</taxon>
        <taxon>Spermatophyta</taxon>
        <taxon>Magnoliopsida</taxon>
        <taxon>eudicotyledons</taxon>
        <taxon>Gunneridae</taxon>
        <taxon>Pentapetalae</taxon>
        <taxon>asterids</taxon>
        <taxon>lamiids</taxon>
        <taxon>Gentianales</taxon>
        <taxon>Rubiaceae</taxon>
        <taxon>Cinchonoideae</taxon>
        <taxon>Cinchoneae</taxon>
        <taxon>Cinchona</taxon>
    </lineage>
</organism>
<evidence type="ECO:0000313" key="2">
    <source>
        <dbReference type="Proteomes" id="UP001630127"/>
    </source>
</evidence>
<dbReference type="EMBL" id="JBJUIK010000007">
    <property type="protein sequence ID" value="KAL3522407.1"/>
    <property type="molecule type" value="Genomic_DNA"/>
</dbReference>
<sequence length="93" mass="10826">MMVGSPHDQEGEDGQTSRNMECEFDIECPIEQDQFKNDMQETIPEGFPRENNVDGKIIDLHTGMDFESLDDAFKSYSDYVYNRGFSVRKHRII</sequence>
<dbReference type="Proteomes" id="UP001630127">
    <property type="component" value="Unassembled WGS sequence"/>
</dbReference>
<gene>
    <name evidence="1" type="ORF">ACH5RR_015241</name>
</gene>
<reference evidence="1 2" key="1">
    <citation type="submission" date="2024-11" db="EMBL/GenBank/DDBJ databases">
        <title>A near-complete genome assembly of Cinchona calisaya.</title>
        <authorList>
            <person name="Lian D.C."/>
            <person name="Zhao X.W."/>
            <person name="Wei L."/>
        </authorList>
    </citation>
    <scope>NUCLEOTIDE SEQUENCE [LARGE SCALE GENOMIC DNA]</scope>
    <source>
        <tissue evidence="1">Nenye</tissue>
    </source>
</reference>
<name>A0ABD2ZW47_9GENT</name>
<keyword evidence="2" id="KW-1185">Reference proteome</keyword>
<evidence type="ECO:0000313" key="1">
    <source>
        <dbReference type="EMBL" id="KAL3522407.1"/>
    </source>
</evidence>
<accession>A0ABD2ZW47</accession>
<dbReference type="AlphaFoldDB" id="A0ABD2ZW47"/>
<comment type="caution">
    <text evidence="1">The sequence shown here is derived from an EMBL/GenBank/DDBJ whole genome shotgun (WGS) entry which is preliminary data.</text>
</comment>